<accession>A0A5P2BBU3</accession>
<feature type="transmembrane region" description="Helical" evidence="2">
    <location>
        <begin position="321"/>
        <end position="340"/>
    </location>
</feature>
<evidence type="ECO:0000313" key="4">
    <source>
        <dbReference type="EMBL" id="QES27884.1"/>
    </source>
</evidence>
<keyword evidence="5" id="KW-1185">Reference proteome</keyword>
<protein>
    <recommendedName>
        <fullName evidence="6">WD40 repeat domain-containing protein</fullName>
    </recommendedName>
</protein>
<feature type="region of interest" description="Disordered" evidence="1">
    <location>
        <begin position="250"/>
        <end position="319"/>
    </location>
</feature>
<keyword evidence="2" id="KW-0472">Membrane</keyword>
<keyword evidence="2" id="KW-1133">Transmembrane helix</keyword>
<proteinExistence type="predicted"/>
<evidence type="ECO:0000256" key="3">
    <source>
        <dbReference type="SAM" id="SignalP"/>
    </source>
</evidence>
<sequence length="351" mass="36134">MRSLRAVPSAGSVPSAPSLPSVLAGAGAALVLAVAAAVPAAADDHDGFTIEDPRIVESSGLAASRAHPGVYWTHNDQDKGAFLYAVDSRTGKTVATVTMTGVGAPRDVEAISVGGDGNIYVGDIGDNLNGTWSNVWVYKLPEPKTLKDQTVRATQYVVKYADGARDAEALMVHPKTGRVYIVSKNEDGGGLYEGPERMSASGTNVFRRISEVDLWVTDGAFSPDGEQLALRGYFGGIWYAWQGAGQKPQRKGRLSVPLQRQGESVTYTPDGTTLMYGTEGEQSEVKPVEAPGGGSGDGSGGSSGGAGSGDGGGSGDSGVEGGFRTGAIVVGAVLLAVFGWRRLGRRGGGRG</sequence>
<feature type="signal peptide" evidence="3">
    <location>
        <begin position="1"/>
        <end position="42"/>
    </location>
</feature>
<dbReference type="Proteomes" id="UP000323046">
    <property type="component" value="Chromosome"/>
</dbReference>
<evidence type="ECO:0008006" key="6">
    <source>
        <dbReference type="Google" id="ProtNLM"/>
    </source>
</evidence>
<evidence type="ECO:0000313" key="5">
    <source>
        <dbReference type="Proteomes" id="UP000323046"/>
    </source>
</evidence>
<organism evidence="4 5">
    <name type="scientific">Streptomyces venezuelae</name>
    <dbReference type="NCBI Taxonomy" id="54571"/>
    <lineage>
        <taxon>Bacteria</taxon>
        <taxon>Bacillati</taxon>
        <taxon>Actinomycetota</taxon>
        <taxon>Actinomycetes</taxon>
        <taxon>Kitasatosporales</taxon>
        <taxon>Streptomycetaceae</taxon>
        <taxon>Streptomyces</taxon>
    </lineage>
</organism>
<evidence type="ECO:0000256" key="1">
    <source>
        <dbReference type="SAM" id="MobiDB-lite"/>
    </source>
</evidence>
<dbReference type="EMBL" id="CP029193">
    <property type="protein sequence ID" value="QES27884.1"/>
    <property type="molecule type" value="Genomic_DNA"/>
</dbReference>
<dbReference type="AlphaFoldDB" id="A0A5P2BBU3"/>
<keyword evidence="2" id="KW-0812">Transmembrane</keyword>
<feature type="compositionally biased region" description="Polar residues" evidence="1">
    <location>
        <begin position="261"/>
        <end position="271"/>
    </location>
</feature>
<feature type="chain" id="PRO_5024836583" description="WD40 repeat domain-containing protein" evidence="3">
    <location>
        <begin position="43"/>
        <end position="351"/>
    </location>
</feature>
<evidence type="ECO:0000256" key="2">
    <source>
        <dbReference type="SAM" id="Phobius"/>
    </source>
</evidence>
<dbReference type="OrthoDB" id="9801244at2"/>
<keyword evidence="3" id="KW-0732">Signal</keyword>
<reference evidence="4 5" key="1">
    <citation type="submission" date="2018-05" db="EMBL/GenBank/DDBJ databases">
        <title>Streptomyces venezuelae.</title>
        <authorList>
            <person name="Kim W."/>
            <person name="Lee N."/>
            <person name="Cho B.-K."/>
        </authorList>
    </citation>
    <scope>NUCLEOTIDE SEQUENCE [LARGE SCALE GENOMIC DNA]</scope>
    <source>
        <strain evidence="4 5">ATCC 14583</strain>
    </source>
</reference>
<feature type="compositionally biased region" description="Gly residues" evidence="1">
    <location>
        <begin position="291"/>
        <end position="319"/>
    </location>
</feature>
<gene>
    <name evidence="4" type="ORF">DEJ47_16840</name>
</gene>
<dbReference type="RefSeq" id="WP_150169224.1">
    <property type="nucleotide sequence ID" value="NZ_CP029193.1"/>
</dbReference>
<name>A0A5P2BBU3_STRVZ</name>
<dbReference type="SUPFAM" id="SSF75011">
    <property type="entry name" value="3-carboxy-cis,cis-mucoante lactonizing enzyme"/>
    <property type="match status" value="1"/>
</dbReference>